<dbReference type="Gene3D" id="3.40.50.1980">
    <property type="entry name" value="Nitrogenase molybdenum iron protein domain"/>
    <property type="match status" value="2"/>
</dbReference>
<dbReference type="InterPro" id="IPR022695">
    <property type="entry name" value="Histidinol_DH_monofunct"/>
</dbReference>
<keyword evidence="7" id="KW-0520">NAD</keyword>
<dbReference type="PANTHER" id="PTHR21256:SF14">
    <property type="entry name" value="HISTIDINOL DEHYDROGENASE"/>
    <property type="match status" value="1"/>
</dbReference>
<evidence type="ECO:0000256" key="5">
    <source>
        <dbReference type="PIRNR" id="PIRNR000099"/>
    </source>
</evidence>
<dbReference type="GO" id="GO:0051287">
    <property type="term" value="F:NAD binding"/>
    <property type="evidence" value="ECO:0007669"/>
    <property type="project" value="InterPro"/>
</dbReference>
<gene>
    <name evidence="11" type="ORF">SAMN04515673_10872</name>
</gene>
<name>A0A1I6E8I7_9RHOB</name>
<dbReference type="InterPro" id="IPR012131">
    <property type="entry name" value="Hstdl_DH"/>
</dbReference>
<dbReference type="PIRSF" id="PIRSF000099">
    <property type="entry name" value="Histidinol_dh"/>
    <property type="match status" value="1"/>
</dbReference>
<keyword evidence="2 9" id="KW-0862">Zinc</keyword>
<dbReference type="NCBIfam" id="TIGR00069">
    <property type="entry name" value="hisD"/>
    <property type="match status" value="1"/>
</dbReference>
<evidence type="ECO:0000313" key="12">
    <source>
        <dbReference type="Proteomes" id="UP000199302"/>
    </source>
</evidence>
<dbReference type="EMBL" id="FOYI01000008">
    <property type="protein sequence ID" value="SFR14054.1"/>
    <property type="molecule type" value="Genomic_DNA"/>
</dbReference>
<evidence type="ECO:0000256" key="3">
    <source>
        <dbReference type="ARBA" id="ARBA00023002"/>
    </source>
</evidence>
<sequence length="437" mass="45769">MPVDLPFATALKRLADAAPVSMRDVSDTVQIMLARIAGEGENAVRHYAKALDGHSGPYVVPPEEIARAVATVPEEVRARIRYAHENIRAFAEAQRASLREFETELRPGLMAGQRVIPLDVAGAYVPGGRYAHVASALMTITTARVAGVPHVIAASPARDGAIPAPVLFAMQLAGADTVLMLGGVQAVAAMAGGLFGAPPADIIVGPGNAFVTEAKRQIFGSVGIDMVAGPTDTLILADRTADPDFVAWDLIGQAEHGETSPVRLVTDHAPLAEAVMARSPALIASLPEANAAAAAAAWAALGEVLLVTSREDMARAADVIAPEHLHVQAADLEYWRARLTAYGALFLGEETTVAFGDKAAGPNHVLPTERAARYTGGLSVLKFLKVVTWHRARPEAVGELAQATAAISRLEGMEGHARTADIRIARYGGAEGARRSG</sequence>
<dbReference type="PANTHER" id="PTHR21256">
    <property type="entry name" value="HISTIDINOL DEHYDROGENASE HDH"/>
    <property type="match status" value="1"/>
</dbReference>
<evidence type="ECO:0000256" key="6">
    <source>
        <dbReference type="PIRSR" id="PIRSR000099-1"/>
    </source>
</evidence>
<evidence type="ECO:0000256" key="4">
    <source>
        <dbReference type="ARBA" id="ARBA00072814"/>
    </source>
</evidence>
<dbReference type="PRINTS" id="PR00083">
    <property type="entry name" value="HOLDHDRGNASE"/>
</dbReference>
<dbReference type="Proteomes" id="UP000199302">
    <property type="component" value="Unassembled WGS sequence"/>
</dbReference>
<feature type="binding site" evidence="7">
    <location>
        <position position="208"/>
    </location>
    <ligand>
        <name>NAD(+)</name>
        <dbReference type="ChEBI" id="CHEBI:57540"/>
    </ligand>
</feature>
<dbReference type="Gene3D" id="1.20.5.1300">
    <property type="match status" value="1"/>
</dbReference>
<dbReference type="CDD" id="cd06572">
    <property type="entry name" value="Histidinol_dh"/>
    <property type="match status" value="1"/>
</dbReference>
<keyword evidence="12" id="KW-1185">Reference proteome</keyword>
<evidence type="ECO:0000256" key="9">
    <source>
        <dbReference type="PIRSR" id="PIRSR000099-4"/>
    </source>
</evidence>
<comment type="similarity">
    <text evidence="5 10">Belongs to the histidinol dehydrogenase family.</text>
</comment>
<feature type="active site" description="Proton acceptor" evidence="6">
    <location>
        <position position="323"/>
    </location>
</feature>
<feature type="binding site" evidence="9">
    <location>
        <position position="357"/>
    </location>
    <ligand>
        <name>Zn(2+)</name>
        <dbReference type="ChEBI" id="CHEBI:29105"/>
    </ligand>
</feature>
<evidence type="ECO:0000256" key="7">
    <source>
        <dbReference type="PIRSR" id="PIRSR000099-2"/>
    </source>
</evidence>
<feature type="binding site" evidence="7">
    <location>
        <position position="124"/>
    </location>
    <ligand>
        <name>NAD(+)</name>
        <dbReference type="ChEBI" id="CHEBI:57540"/>
    </ligand>
</feature>
<protein>
    <recommendedName>
        <fullName evidence="4">Histidinol dehydrogenase homolog</fullName>
    </recommendedName>
</protein>
<dbReference type="GO" id="GO:0046872">
    <property type="term" value="F:metal ion binding"/>
    <property type="evidence" value="ECO:0007669"/>
    <property type="project" value="UniProtKB-KW"/>
</dbReference>
<feature type="binding site" evidence="8">
    <location>
        <position position="357"/>
    </location>
    <ligand>
        <name>substrate</name>
    </ligand>
</feature>
<evidence type="ECO:0000256" key="10">
    <source>
        <dbReference type="RuleBase" id="RU004175"/>
    </source>
</evidence>
<dbReference type="GO" id="GO:0004399">
    <property type="term" value="F:histidinol dehydrogenase activity"/>
    <property type="evidence" value="ECO:0007669"/>
    <property type="project" value="InterPro"/>
</dbReference>
<feature type="binding site" evidence="8">
    <location>
        <position position="411"/>
    </location>
    <ligand>
        <name>substrate</name>
    </ligand>
</feature>
<dbReference type="RefSeq" id="WP_425439417.1">
    <property type="nucleotide sequence ID" value="NZ_FOYI01000008.1"/>
</dbReference>
<dbReference type="AlphaFoldDB" id="A0A1I6E8I7"/>
<organism evidence="11 12">
    <name type="scientific">Poseidonocella sedimentorum</name>
    <dbReference type="NCBI Taxonomy" id="871652"/>
    <lineage>
        <taxon>Bacteria</taxon>
        <taxon>Pseudomonadati</taxon>
        <taxon>Pseudomonadota</taxon>
        <taxon>Alphaproteobacteria</taxon>
        <taxon>Rhodobacterales</taxon>
        <taxon>Roseobacteraceae</taxon>
        <taxon>Poseidonocella</taxon>
    </lineage>
</organism>
<keyword evidence="3 5" id="KW-0560">Oxidoreductase</keyword>
<comment type="cofactor">
    <cofactor evidence="9">
        <name>Zn(2+)</name>
        <dbReference type="ChEBI" id="CHEBI:29105"/>
    </cofactor>
    <text evidence="9">Binds 1 zinc ion per subunit.</text>
</comment>
<evidence type="ECO:0000256" key="8">
    <source>
        <dbReference type="PIRSR" id="PIRSR000099-3"/>
    </source>
</evidence>
<dbReference type="PROSITE" id="PS00611">
    <property type="entry name" value="HISOL_DEHYDROGENASE"/>
    <property type="match status" value="1"/>
</dbReference>
<dbReference type="SUPFAM" id="SSF53720">
    <property type="entry name" value="ALDH-like"/>
    <property type="match status" value="1"/>
</dbReference>
<feature type="binding site" evidence="9">
    <location>
        <position position="416"/>
    </location>
    <ligand>
        <name>Zn(2+)</name>
        <dbReference type="ChEBI" id="CHEBI:29105"/>
    </ligand>
</feature>
<feature type="binding site" evidence="9">
    <location>
        <position position="253"/>
    </location>
    <ligand>
        <name>Zn(2+)</name>
        <dbReference type="ChEBI" id="CHEBI:29105"/>
    </ligand>
</feature>
<evidence type="ECO:0000256" key="1">
    <source>
        <dbReference type="ARBA" id="ARBA00022723"/>
    </source>
</evidence>
<feature type="binding site" evidence="7">
    <location>
        <position position="185"/>
    </location>
    <ligand>
        <name>NAD(+)</name>
        <dbReference type="ChEBI" id="CHEBI:57540"/>
    </ligand>
</feature>
<keyword evidence="1 9" id="KW-0479">Metal-binding</keyword>
<dbReference type="STRING" id="871652.SAMN04515673_10872"/>
<dbReference type="Pfam" id="PF00815">
    <property type="entry name" value="Histidinol_dh"/>
    <property type="match status" value="1"/>
</dbReference>
<evidence type="ECO:0000313" key="11">
    <source>
        <dbReference type="EMBL" id="SFR14054.1"/>
    </source>
</evidence>
<accession>A0A1I6E8I7</accession>
<dbReference type="GO" id="GO:0000105">
    <property type="term" value="P:L-histidine biosynthetic process"/>
    <property type="evidence" value="ECO:0007669"/>
    <property type="project" value="InterPro"/>
</dbReference>
<feature type="binding site" evidence="8">
    <location>
        <position position="256"/>
    </location>
    <ligand>
        <name>substrate</name>
    </ligand>
</feature>
<feature type="binding site" evidence="8">
    <location>
        <position position="324"/>
    </location>
    <ligand>
        <name>substrate</name>
    </ligand>
</feature>
<feature type="binding site" evidence="8">
    <location>
        <position position="231"/>
    </location>
    <ligand>
        <name>substrate</name>
    </ligand>
</feature>
<feature type="binding site" evidence="8">
    <location>
        <position position="253"/>
    </location>
    <ligand>
        <name>substrate</name>
    </ligand>
</feature>
<dbReference type="FunFam" id="3.40.50.1980:FF:000001">
    <property type="entry name" value="Histidinol dehydrogenase"/>
    <property type="match status" value="1"/>
</dbReference>
<reference evidence="11 12" key="1">
    <citation type="submission" date="2016-10" db="EMBL/GenBank/DDBJ databases">
        <authorList>
            <person name="de Groot N.N."/>
        </authorList>
    </citation>
    <scope>NUCLEOTIDE SEQUENCE [LARGE SCALE GENOMIC DNA]</scope>
    <source>
        <strain evidence="12">KMM 9023,NRIC 0796,JCM 17311,KCTC 23692</strain>
    </source>
</reference>
<dbReference type="InterPro" id="IPR001692">
    <property type="entry name" value="Histidinol_DH_CS"/>
</dbReference>
<proteinExistence type="inferred from homology"/>
<feature type="active site" description="Proton acceptor" evidence="6">
    <location>
        <position position="324"/>
    </location>
</feature>
<feature type="binding site" evidence="8">
    <location>
        <position position="416"/>
    </location>
    <ligand>
        <name>substrate</name>
    </ligand>
</feature>
<evidence type="ECO:0000256" key="2">
    <source>
        <dbReference type="ARBA" id="ARBA00022833"/>
    </source>
</evidence>
<dbReference type="InterPro" id="IPR016161">
    <property type="entry name" value="Ald_DH/histidinol_DH"/>
</dbReference>
<dbReference type="GO" id="GO:0005829">
    <property type="term" value="C:cytosol"/>
    <property type="evidence" value="ECO:0007669"/>
    <property type="project" value="TreeGrafter"/>
</dbReference>
<feature type="binding site" evidence="9">
    <location>
        <position position="256"/>
    </location>
    <ligand>
        <name>Zn(2+)</name>
        <dbReference type="ChEBI" id="CHEBI:29105"/>
    </ligand>
</feature>